<proteinExistence type="predicted"/>
<organism evidence="2 3">
    <name type="scientific">Halovivax asiaticus JCM 14624</name>
    <dbReference type="NCBI Taxonomy" id="1227490"/>
    <lineage>
        <taxon>Archaea</taxon>
        <taxon>Methanobacteriati</taxon>
        <taxon>Methanobacteriota</taxon>
        <taxon>Stenosarchaea group</taxon>
        <taxon>Halobacteria</taxon>
        <taxon>Halobacteriales</taxon>
        <taxon>Natrialbaceae</taxon>
        <taxon>Halovivax</taxon>
    </lineage>
</organism>
<feature type="transmembrane region" description="Helical" evidence="1">
    <location>
        <begin position="55"/>
        <end position="72"/>
    </location>
</feature>
<gene>
    <name evidence="2" type="ORF">C479_03271</name>
</gene>
<reference evidence="2 3" key="1">
    <citation type="journal article" date="2014" name="PLoS Genet.">
        <title>Phylogenetically driven sequencing of extremely halophilic archaea reveals strategies for static and dynamic osmo-response.</title>
        <authorList>
            <person name="Becker E.A."/>
            <person name="Seitzer P.M."/>
            <person name="Tritt A."/>
            <person name="Larsen D."/>
            <person name="Krusor M."/>
            <person name="Yao A.I."/>
            <person name="Wu D."/>
            <person name="Madern D."/>
            <person name="Eisen J.A."/>
            <person name="Darling A.E."/>
            <person name="Facciotti M.T."/>
        </authorList>
    </citation>
    <scope>NUCLEOTIDE SEQUENCE [LARGE SCALE GENOMIC DNA]</scope>
    <source>
        <strain evidence="2 3">JCM 14624</strain>
    </source>
</reference>
<dbReference type="RefSeq" id="WP_007697726.1">
    <property type="nucleotide sequence ID" value="NZ_AOIQ01000006.1"/>
</dbReference>
<comment type="caution">
    <text evidence="2">The sequence shown here is derived from an EMBL/GenBank/DDBJ whole genome shotgun (WGS) entry which is preliminary data.</text>
</comment>
<evidence type="ECO:0000313" key="2">
    <source>
        <dbReference type="EMBL" id="ELZ13833.1"/>
    </source>
</evidence>
<keyword evidence="3" id="KW-1185">Reference proteome</keyword>
<dbReference type="Proteomes" id="UP000011560">
    <property type="component" value="Unassembled WGS sequence"/>
</dbReference>
<evidence type="ECO:0000313" key="3">
    <source>
        <dbReference type="Proteomes" id="UP000011560"/>
    </source>
</evidence>
<name>M0BTV3_9EURY</name>
<keyword evidence="1" id="KW-0472">Membrane</keyword>
<evidence type="ECO:0000256" key="1">
    <source>
        <dbReference type="SAM" id="Phobius"/>
    </source>
</evidence>
<keyword evidence="1" id="KW-0812">Transmembrane</keyword>
<sequence length="73" mass="7857">MNWLLTMLGVFSVLVGAFAIVRPETAIDLQRTHGPDIAANRDDDFVDDMVRTTPWAGATLVVIGVAILVFSVG</sequence>
<protein>
    <submittedName>
        <fullName evidence="2">Uncharacterized protein</fullName>
    </submittedName>
</protein>
<keyword evidence="1" id="KW-1133">Transmembrane helix</keyword>
<accession>M0BTV3</accession>
<dbReference type="EMBL" id="AOIQ01000006">
    <property type="protein sequence ID" value="ELZ13833.1"/>
    <property type="molecule type" value="Genomic_DNA"/>
</dbReference>
<dbReference type="AlphaFoldDB" id="M0BTV3"/>